<protein>
    <submittedName>
        <fullName evidence="2">Uncharacterized protein</fullName>
    </submittedName>
</protein>
<evidence type="ECO:0000313" key="2">
    <source>
        <dbReference type="EMBL" id="KAK9905004.1"/>
    </source>
</evidence>
<dbReference type="EMBL" id="JALJOT010000012">
    <property type="protein sequence ID" value="KAK9905004.1"/>
    <property type="molecule type" value="Genomic_DNA"/>
</dbReference>
<sequence>MGRHDKSSYSPHKNAYSKGVLNGNWAEERQATASVPVAFEGESVSHSTYGKQGKEWQKVQYERKDWDRTHACSGRDTILRHAEPNHSSALTPGYTLNQLAYGPPSAQHPQVQKLLWTGRKENGLSMPAAGQRSELVRQKRQVWEREGADSPWLTSSRQAADAAAQGGLGASCKRQGCRPAAEGGQPAQVGRKAVGDCARLFDKTWIQIGLRK</sequence>
<evidence type="ECO:0000313" key="3">
    <source>
        <dbReference type="Proteomes" id="UP001491310"/>
    </source>
</evidence>
<keyword evidence="3" id="KW-1185">Reference proteome</keyword>
<organism evidence="2 3">
    <name type="scientific">Coccomyxa subellipsoidea</name>
    <dbReference type="NCBI Taxonomy" id="248742"/>
    <lineage>
        <taxon>Eukaryota</taxon>
        <taxon>Viridiplantae</taxon>
        <taxon>Chlorophyta</taxon>
        <taxon>core chlorophytes</taxon>
        <taxon>Trebouxiophyceae</taxon>
        <taxon>Trebouxiophyceae incertae sedis</taxon>
        <taxon>Coccomyxaceae</taxon>
        <taxon>Coccomyxa</taxon>
    </lineage>
</organism>
<dbReference type="Proteomes" id="UP001491310">
    <property type="component" value="Unassembled WGS sequence"/>
</dbReference>
<gene>
    <name evidence="2" type="ORF">WJX75_007495</name>
</gene>
<comment type="caution">
    <text evidence="2">The sequence shown here is derived from an EMBL/GenBank/DDBJ whole genome shotgun (WGS) entry which is preliminary data.</text>
</comment>
<feature type="region of interest" description="Disordered" evidence="1">
    <location>
        <begin position="163"/>
        <end position="189"/>
    </location>
</feature>
<proteinExistence type="predicted"/>
<name>A0ABR2YGR7_9CHLO</name>
<evidence type="ECO:0000256" key="1">
    <source>
        <dbReference type="SAM" id="MobiDB-lite"/>
    </source>
</evidence>
<reference evidence="2 3" key="1">
    <citation type="journal article" date="2024" name="Nat. Commun.">
        <title>Phylogenomics reveals the evolutionary origins of lichenization in chlorophyte algae.</title>
        <authorList>
            <person name="Puginier C."/>
            <person name="Libourel C."/>
            <person name="Otte J."/>
            <person name="Skaloud P."/>
            <person name="Haon M."/>
            <person name="Grisel S."/>
            <person name="Petersen M."/>
            <person name="Berrin J.G."/>
            <person name="Delaux P.M."/>
            <person name="Dal Grande F."/>
            <person name="Keller J."/>
        </authorList>
    </citation>
    <scope>NUCLEOTIDE SEQUENCE [LARGE SCALE GENOMIC DNA]</scope>
    <source>
        <strain evidence="2 3">SAG 216-7</strain>
    </source>
</reference>
<accession>A0ABR2YGR7</accession>